<proteinExistence type="predicted"/>
<dbReference type="Proteomes" id="UP000295499">
    <property type="component" value="Unassembled WGS sequence"/>
</dbReference>
<evidence type="ECO:0000313" key="1">
    <source>
        <dbReference type="EMBL" id="TDO21414.1"/>
    </source>
</evidence>
<comment type="caution">
    <text evidence="1">The sequence shown here is derived from an EMBL/GenBank/DDBJ whole genome shotgun (WGS) entry which is preliminary data.</text>
</comment>
<protein>
    <submittedName>
        <fullName evidence="1">Uncharacterized protein</fullName>
    </submittedName>
</protein>
<keyword evidence="2" id="KW-1185">Reference proteome</keyword>
<sequence length="280" mass="31612">MAKFDGKHLRGLLGPFIFKKTKKGSVVSTKAEKVRQTEETKKSASFFGGVASFARVLRTMMKPVGVQDTGLMNRLNKELLSVLLQCYNKPTKTFNFTNTHFKRLEGMDLNSNSLLKENLWDLPGYSKNEDQLIISVPNITPGKNLSFPNDALFCELYIQPIQIDLNGGYFKKMDAIRIEISFFDEVVSAQEFNVELFPGTLCIVAVGLNYFKKNVDRYIDLNNLDFSPAAFAYAAMHDGVFAEVVHERVTTELEEGSSVTNTVFWSKEHQGFPIQQLPVQ</sequence>
<accession>A0A4R6IH03</accession>
<organism evidence="1 2">
    <name type="scientific">Pedobacter duraquae</name>
    <dbReference type="NCBI Taxonomy" id="425511"/>
    <lineage>
        <taxon>Bacteria</taxon>
        <taxon>Pseudomonadati</taxon>
        <taxon>Bacteroidota</taxon>
        <taxon>Sphingobacteriia</taxon>
        <taxon>Sphingobacteriales</taxon>
        <taxon>Sphingobacteriaceae</taxon>
        <taxon>Pedobacter</taxon>
    </lineage>
</organism>
<dbReference type="AlphaFoldDB" id="A0A4R6IH03"/>
<dbReference type="OrthoDB" id="680708at2"/>
<reference evidence="1 2" key="1">
    <citation type="submission" date="2019-03" db="EMBL/GenBank/DDBJ databases">
        <title>Genomic Encyclopedia of Archaeal and Bacterial Type Strains, Phase II (KMG-II): from individual species to whole genera.</title>
        <authorList>
            <person name="Goeker M."/>
        </authorList>
    </citation>
    <scope>NUCLEOTIDE SEQUENCE [LARGE SCALE GENOMIC DNA]</scope>
    <source>
        <strain evidence="1 2">DSM 19034</strain>
    </source>
</reference>
<dbReference type="RefSeq" id="WP_133555900.1">
    <property type="nucleotide sequence ID" value="NZ_SNWM01000003.1"/>
</dbReference>
<evidence type="ECO:0000313" key="2">
    <source>
        <dbReference type="Proteomes" id="UP000295499"/>
    </source>
</evidence>
<dbReference type="EMBL" id="SNWM01000003">
    <property type="protein sequence ID" value="TDO21414.1"/>
    <property type="molecule type" value="Genomic_DNA"/>
</dbReference>
<name>A0A4R6IH03_9SPHI</name>
<gene>
    <name evidence="1" type="ORF">CLV32_2519</name>
</gene>